<gene>
    <name evidence="5" type="ORF">FB460_2137</name>
</gene>
<dbReference type="Gene3D" id="3.30.70.360">
    <property type="match status" value="1"/>
</dbReference>
<dbReference type="Gene3D" id="3.40.630.10">
    <property type="entry name" value="Zn peptidases"/>
    <property type="match status" value="1"/>
</dbReference>
<dbReference type="InterPro" id="IPR002933">
    <property type="entry name" value="Peptidase_M20"/>
</dbReference>
<keyword evidence="3" id="KW-0378">Hydrolase</keyword>
<dbReference type="GO" id="GO:0006508">
    <property type="term" value="P:proteolysis"/>
    <property type="evidence" value="ECO:0007669"/>
    <property type="project" value="UniProtKB-KW"/>
</dbReference>
<dbReference type="GO" id="GO:0008233">
    <property type="term" value="F:peptidase activity"/>
    <property type="evidence" value="ECO:0007669"/>
    <property type="project" value="UniProtKB-KW"/>
</dbReference>
<dbReference type="SUPFAM" id="SSF53187">
    <property type="entry name" value="Zn-dependent exopeptidases"/>
    <property type="match status" value="1"/>
</dbReference>
<evidence type="ECO:0000256" key="1">
    <source>
        <dbReference type="ARBA" id="ARBA00022670"/>
    </source>
</evidence>
<organism evidence="5 6">
    <name type="scientific">Propioniferax innocua</name>
    <dbReference type="NCBI Taxonomy" id="1753"/>
    <lineage>
        <taxon>Bacteria</taxon>
        <taxon>Bacillati</taxon>
        <taxon>Actinomycetota</taxon>
        <taxon>Actinomycetes</taxon>
        <taxon>Propionibacteriales</taxon>
        <taxon>Propionibacteriaceae</taxon>
        <taxon>Propioniferax</taxon>
    </lineage>
</organism>
<keyword evidence="6" id="KW-1185">Reference proteome</keyword>
<dbReference type="PANTHER" id="PTHR43270:SF12">
    <property type="entry name" value="SUCCINYL-DIAMINOPIMELATE DESUCCINYLASE"/>
    <property type="match status" value="1"/>
</dbReference>
<evidence type="ECO:0000259" key="4">
    <source>
        <dbReference type="Pfam" id="PF07687"/>
    </source>
</evidence>
<evidence type="ECO:0000256" key="2">
    <source>
        <dbReference type="ARBA" id="ARBA00022723"/>
    </source>
</evidence>
<keyword evidence="2" id="KW-0479">Metal-binding</keyword>
<evidence type="ECO:0000313" key="5">
    <source>
        <dbReference type="EMBL" id="TQL58277.1"/>
    </source>
</evidence>
<proteinExistence type="predicted"/>
<evidence type="ECO:0000313" key="6">
    <source>
        <dbReference type="Proteomes" id="UP000316196"/>
    </source>
</evidence>
<dbReference type="Pfam" id="PF07687">
    <property type="entry name" value="M20_dimer"/>
    <property type="match status" value="1"/>
</dbReference>
<protein>
    <submittedName>
        <fullName evidence="5">Acetylornithine deacetylase/succinyl-diaminopimelate desuccinylase-like protein</fullName>
    </submittedName>
</protein>
<dbReference type="NCBIfam" id="NF005914">
    <property type="entry name" value="PRK07907.1"/>
    <property type="match status" value="1"/>
</dbReference>
<reference evidence="5 6" key="1">
    <citation type="submission" date="2019-06" db="EMBL/GenBank/DDBJ databases">
        <title>Sequencing the genomes of 1000 actinobacteria strains.</title>
        <authorList>
            <person name="Klenk H.-P."/>
        </authorList>
    </citation>
    <scope>NUCLEOTIDE SEQUENCE [LARGE SCALE GENOMIC DNA]</scope>
    <source>
        <strain evidence="5 6">DSM 8251</strain>
    </source>
</reference>
<dbReference type="AlphaFoldDB" id="A0A542ZD90"/>
<dbReference type="EMBL" id="VFOR01000002">
    <property type="protein sequence ID" value="TQL58277.1"/>
    <property type="molecule type" value="Genomic_DNA"/>
</dbReference>
<name>A0A542ZD90_9ACTN</name>
<dbReference type="Pfam" id="PF01546">
    <property type="entry name" value="Peptidase_M20"/>
    <property type="match status" value="1"/>
</dbReference>
<accession>A0A542ZD90</accession>
<dbReference type="GO" id="GO:0046872">
    <property type="term" value="F:metal ion binding"/>
    <property type="evidence" value="ECO:0007669"/>
    <property type="project" value="UniProtKB-KW"/>
</dbReference>
<dbReference type="InterPro" id="IPR051458">
    <property type="entry name" value="Cyt/Met_Dipeptidase"/>
</dbReference>
<evidence type="ECO:0000256" key="3">
    <source>
        <dbReference type="ARBA" id="ARBA00022801"/>
    </source>
</evidence>
<sequence>MKVEGGLRCLDGAGWWQVYDADMTDIIAAVDRVLPGVREDLAALVKIPSVSSQAEHVDDVRRSAQFVADKLAEIGCPQVEVVSEGGHPAVIGRFPAPEGAPTVTLYAHHDVQPTGDPDAWTSAPFTPTEREGRLFARGSADDKGGVGVHLAALRAFDGKPPVGVNLFIEGEEEIGSPSLPALFAKHGDKLACDVFLIADSGNWAVGEPAFTTALRGMATLDVEVATLDHGLHSGQYGGVVPDALMALTRLLATLHDDAGSVAVAGLKHAGPQDLDYPEERLRAEAAPLDGVDLIGTGTLTHRMWHQPAITVIGIDTTPVGQSSNTLIPSARARISVRLAPGDDPENAHRVVAEHLTGHAPWGAHVTVTPIEGGRPVSLELEGPVADAADAAWTEGFGVAPVRMGMGGSIPLTQEFRDLHPNAQVLITAVVDPDSRMHGIDESLDLGDFAKACRSEALFLARLAEVSLR</sequence>
<keyword evidence="1" id="KW-0645">Protease</keyword>
<feature type="domain" description="Peptidase M20 dimerisation" evidence="4">
    <location>
        <begin position="213"/>
        <end position="362"/>
    </location>
</feature>
<dbReference type="PANTHER" id="PTHR43270">
    <property type="entry name" value="BETA-ALA-HIS DIPEPTIDASE"/>
    <property type="match status" value="1"/>
</dbReference>
<dbReference type="InterPro" id="IPR011650">
    <property type="entry name" value="Peptidase_M20_dimer"/>
</dbReference>
<dbReference type="Proteomes" id="UP000316196">
    <property type="component" value="Unassembled WGS sequence"/>
</dbReference>
<comment type="caution">
    <text evidence="5">The sequence shown here is derived from an EMBL/GenBank/DDBJ whole genome shotgun (WGS) entry which is preliminary data.</text>
</comment>